<proteinExistence type="predicted"/>
<reference evidence="2 3" key="1">
    <citation type="journal article" date="2019" name="Sci. Rep.">
        <title>Orb-weaving spider Araneus ventricosus genome elucidates the spidroin gene catalogue.</title>
        <authorList>
            <person name="Kono N."/>
            <person name="Nakamura H."/>
            <person name="Ohtoshi R."/>
            <person name="Moran D.A.P."/>
            <person name="Shinohara A."/>
            <person name="Yoshida Y."/>
            <person name="Fujiwara M."/>
            <person name="Mori M."/>
            <person name="Tomita M."/>
            <person name="Arakawa K."/>
        </authorList>
    </citation>
    <scope>NUCLEOTIDE SEQUENCE [LARGE SCALE GENOMIC DNA]</scope>
</reference>
<protein>
    <submittedName>
        <fullName evidence="2">Uncharacterized protein</fullName>
    </submittedName>
</protein>
<dbReference type="AlphaFoldDB" id="A0A4Y2TR92"/>
<evidence type="ECO:0000313" key="2">
    <source>
        <dbReference type="EMBL" id="GBO01907.1"/>
    </source>
</evidence>
<dbReference type="EMBL" id="BGPR01029838">
    <property type="protein sequence ID" value="GBO01907.1"/>
    <property type="molecule type" value="Genomic_DNA"/>
</dbReference>
<feature type="region of interest" description="Disordered" evidence="1">
    <location>
        <begin position="1"/>
        <end position="42"/>
    </location>
</feature>
<accession>A0A4Y2TR92</accession>
<organism evidence="2 3">
    <name type="scientific">Araneus ventricosus</name>
    <name type="common">Orbweaver spider</name>
    <name type="synonym">Epeira ventricosa</name>
    <dbReference type="NCBI Taxonomy" id="182803"/>
    <lineage>
        <taxon>Eukaryota</taxon>
        <taxon>Metazoa</taxon>
        <taxon>Ecdysozoa</taxon>
        <taxon>Arthropoda</taxon>
        <taxon>Chelicerata</taxon>
        <taxon>Arachnida</taxon>
        <taxon>Araneae</taxon>
        <taxon>Araneomorphae</taxon>
        <taxon>Entelegynae</taxon>
        <taxon>Araneoidea</taxon>
        <taxon>Araneidae</taxon>
        <taxon>Araneus</taxon>
    </lineage>
</organism>
<feature type="compositionally biased region" description="Basic residues" evidence="1">
    <location>
        <begin position="23"/>
        <end position="42"/>
    </location>
</feature>
<dbReference type="Proteomes" id="UP000499080">
    <property type="component" value="Unassembled WGS sequence"/>
</dbReference>
<evidence type="ECO:0000256" key="1">
    <source>
        <dbReference type="SAM" id="MobiDB-lite"/>
    </source>
</evidence>
<name>A0A4Y2TR92_ARAVE</name>
<evidence type="ECO:0000313" key="3">
    <source>
        <dbReference type="Proteomes" id="UP000499080"/>
    </source>
</evidence>
<keyword evidence="3" id="KW-1185">Reference proteome</keyword>
<sequence length="76" mass="8944">MRETKKKQKNKEIADSQVLWHNMWRKPKKSKKNSRNGRLRSSRRTSCIICNLPIFSRTTESKKLAVEPKDEISSLS</sequence>
<gene>
    <name evidence="2" type="ORF">AVEN_160201_1</name>
</gene>
<comment type="caution">
    <text evidence="2">The sequence shown here is derived from an EMBL/GenBank/DDBJ whole genome shotgun (WGS) entry which is preliminary data.</text>
</comment>